<comment type="caution">
    <text evidence="1">The sequence shown here is derived from an EMBL/GenBank/DDBJ whole genome shotgun (WGS) entry which is preliminary data.</text>
</comment>
<reference evidence="2" key="3">
    <citation type="submission" date="2022-01" db="EMBL/GenBank/DDBJ databases">
        <authorList>
            <person name="Rubenstein D.R."/>
        </authorList>
    </citation>
    <scope>NUCLEOTIDE SEQUENCE</scope>
    <source>
        <strain evidence="2">SS15</strain>
        <tissue evidence="2">Liver</tissue>
    </source>
</reference>
<gene>
    <name evidence="2" type="ORF">IHE44_0010567</name>
    <name evidence="1" type="ORF">IHE44_009304</name>
</gene>
<proteinExistence type="predicted"/>
<evidence type="ECO:0000313" key="3">
    <source>
        <dbReference type="Proteomes" id="UP000618051"/>
    </source>
</evidence>
<organism evidence="1">
    <name type="scientific">Lamprotornis superbus</name>
    <dbReference type="NCBI Taxonomy" id="245042"/>
    <lineage>
        <taxon>Eukaryota</taxon>
        <taxon>Metazoa</taxon>
        <taxon>Chordata</taxon>
        <taxon>Craniata</taxon>
        <taxon>Vertebrata</taxon>
        <taxon>Euteleostomi</taxon>
        <taxon>Archelosauria</taxon>
        <taxon>Archosauria</taxon>
        <taxon>Dinosauria</taxon>
        <taxon>Saurischia</taxon>
        <taxon>Theropoda</taxon>
        <taxon>Coelurosauria</taxon>
        <taxon>Aves</taxon>
        <taxon>Neognathae</taxon>
        <taxon>Neoaves</taxon>
        <taxon>Telluraves</taxon>
        <taxon>Australaves</taxon>
        <taxon>Passeriformes</taxon>
        <taxon>Sturnidae</taxon>
        <taxon>Lamprotornis</taxon>
    </lineage>
</organism>
<evidence type="ECO:0000313" key="1">
    <source>
        <dbReference type="EMBL" id="KAG0113948.1"/>
    </source>
</evidence>
<dbReference type="EMBL" id="JADDUC010000365">
    <property type="protein sequence ID" value="KAG0113948.1"/>
    <property type="molecule type" value="Genomic_DNA"/>
</dbReference>
<name>A0A835NF16_9PASS</name>
<accession>A0A835NF16</accession>
<reference evidence="1" key="1">
    <citation type="submission" date="2020-10" db="EMBL/GenBank/DDBJ databases">
        <title>Feather gene expression reveals the developmental basis of iridescence in African starlings.</title>
        <authorList>
            <person name="Rubenstein D.R."/>
        </authorList>
    </citation>
    <scope>NUCLEOTIDE SEQUENCE</scope>
    <source>
        <strain evidence="1">SS15</strain>
        <tissue evidence="1">Liver</tissue>
    </source>
</reference>
<keyword evidence="3" id="KW-1185">Reference proteome</keyword>
<dbReference type="Proteomes" id="UP000618051">
    <property type="component" value="Unassembled WGS sequence"/>
</dbReference>
<protein>
    <submittedName>
        <fullName evidence="1">Uncharacterized protein</fullName>
    </submittedName>
</protein>
<dbReference type="AlphaFoldDB" id="A0A835NF16"/>
<sequence length="107" mass="11627">MDKMASLPASEVAPSVAACISCLWMPTTPPAVSCPKTERSQLPPQQTVAWQELAVFPRNLPLANFSCLERINISVSETHLSSGLGKENALKYTFSGLTDYYGVTVCY</sequence>
<reference evidence="2 3" key="2">
    <citation type="journal article" date="2021" name="J. Hered.">
        <title>Feather Gene Expression Elucidates the Developmental Basis of Plumage Iridescence in African Starlings.</title>
        <authorList>
            <person name="Rubenstein D.R."/>
            <person name="Corvelo A."/>
            <person name="MacManes M.D."/>
            <person name="Maia R."/>
            <person name="Narzisi G."/>
            <person name="Rousaki A."/>
            <person name="Vandenabeele P."/>
            <person name="Shawkey M.D."/>
            <person name="Solomon J."/>
        </authorList>
    </citation>
    <scope>NUCLEOTIDE SEQUENCE [LARGE SCALE GENOMIC DNA]</scope>
    <source>
        <strain evidence="2">SS15</strain>
    </source>
</reference>
<evidence type="ECO:0000313" key="2">
    <source>
        <dbReference type="EMBL" id="KAI1230173.1"/>
    </source>
</evidence>
<dbReference type="EMBL" id="JADDUC020000032">
    <property type="protein sequence ID" value="KAI1230173.1"/>
    <property type="molecule type" value="Genomic_DNA"/>
</dbReference>